<evidence type="ECO:0000313" key="2">
    <source>
        <dbReference type="EMBL" id="GMS83060.1"/>
    </source>
</evidence>
<sequence length="83" mass="9207">LLDSTQFFLLLGHLSGEIALCFSAEIEEWAADAIEGDQKSWSEFLCLIKFPRFLSRSDCLELEGAVEPFLPVPLLNLTFSVGA</sequence>
<gene>
    <name evidence="2" type="ORF">PENTCL1PPCAC_5235</name>
</gene>
<dbReference type="Proteomes" id="UP001432027">
    <property type="component" value="Unassembled WGS sequence"/>
</dbReference>
<accession>A0AAV5SJG6</accession>
<evidence type="ECO:0000256" key="1">
    <source>
        <dbReference type="SAM" id="SignalP"/>
    </source>
</evidence>
<keyword evidence="1" id="KW-0732">Signal</keyword>
<name>A0AAV5SJG6_9BILA</name>
<dbReference type="AlphaFoldDB" id="A0AAV5SJG6"/>
<reference evidence="2" key="1">
    <citation type="submission" date="2023-10" db="EMBL/GenBank/DDBJ databases">
        <title>Genome assembly of Pristionchus species.</title>
        <authorList>
            <person name="Yoshida K."/>
            <person name="Sommer R.J."/>
        </authorList>
    </citation>
    <scope>NUCLEOTIDE SEQUENCE</scope>
    <source>
        <strain evidence="2">RS0144</strain>
    </source>
</reference>
<dbReference type="EMBL" id="BTSX01000002">
    <property type="protein sequence ID" value="GMS83060.1"/>
    <property type="molecule type" value="Genomic_DNA"/>
</dbReference>
<evidence type="ECO:0000313" key="3">
    <source>
        <dbReference type="Proteomes" id="UP001432027"/>
    </source>
</evidence>
<feature type="chain" id="PRO_5043764320" evidence="1">
    <location>
        <begin position="24"/>
        <end position="83"/>
    </location>
</feature>
<organism evidence="2 3">
    <name type="scientific">Pristionchus entomophagus</name>
    <dbReference type="NCBI Taxonomy" id="358040"/>
    <lineage>
        <taxon>Eukaryota</taxon>
        <taxon>Metazoa</taxon>
        <taxon>Ecdysozoa</taxon>
        <taxon>Nematoda</taxon>
        <taxon>Chromadorea</taxon>
        <taxon>Rhabditida</taxon>
        <taxon>Rhabditina</taxon>
        <taxon>Diplogasteromorpha</taxon>
        <taxon>Diplogasteroidea</taxon>
        <taxon>Neodiplogasteridae</taxon>
        <taxon>Pristionchus</taxon>
    </lineage>
</organism>
<keyword evidence="3" id="KW-1185">Reference proteome</keyword>
<feature type="non-terminal residue" evidence="2">
    <location>
        <position position="1"/>
    </location>
</feature>
<proteinExistence type="predicted"/>
<protein>
    <submittedName>
        <fullName evidence="2">Uncharacterized protein</fullName>
    </submittedName>
</protein>
<feature type="signal peptide" evidence="1">
    <location>
        <begin position="1"/>
        <end position="23"/>
    </location>
</feature>
<comment type="caution">
    <text evidence="2">The sequence shown here is derived from an EMBL/GenBank/DDBJ whole genome shotgun (WGS) entry which is preliminary data.</text>
</comment>
<feature type="non-terminal residue" evidence="2">
    <location>
        <position position="83"/>
    </location>
</feature>